<dbReference type="NCBIfam" id="TIGR00696">
    <property type="entry name" value="wecG_tagA_cpsF"/>
    <property type="match status" value="1"/>
</dbReference>
<sequence>MTGPTIFGFSVSPMTAAQVVAHILTTPRNADVGLVVTPNIQHVALLRGDKAFREAYAAAEIVTCDGFPVHHYARLRHCPSPGRVTGCDIVATLMADPCTLAGQRLFFVVDQDDTARAITTWAAAGALDAATYVPPFGFEKDVDACRTLAATIAAHGTTLLFMGIGAPKSEIFVHRHRAHLPPCWALCVGQAVKMALGLTPPPPSAAKRLNLEWFWRILLEPRRMSRRYLHSTLGFLLAVAEDLRRASR</sequence>
<dbReference type="CDD" id="cd06533">
    <property type="entry name" value="Glyco_transf_WecG_TagA"/>
    <property type="match status" value="1"/>
</dbReference>
<gene>
    <name evidence="3" type="ORF">CWS72_11285</name>
</gene>
<dbReference type="InterPro" id="IPR004629">
    <property type="entry name" value="WecG_TagA_CpsF"/>
</dbReference>
<protein>
    <submittedName>
        <fullName evidence="3">Glycosyltransferase</fullName>
    </submittedName>
</protein>
<keyword evidence="4" id="KW-1185">Reference proteome</keyword>
<keyword evidence="1" id="KW-0328">Glycosyltransferase</keyword>
<evidence type="ECO:0000313" key="4">
    <source>
        <dbReference type="Proteomes" id="UP000233293"/>
    </source>
</evidence>
<reference evidence="4" key="1">
    <citation type="submission" date="2017-12" db="EMBL/GenBank/DDBJ databases">
        <title>Draft genome sequence of Telmatospirillum siberiense 26-4b1T, an acidotolerant peatland alphaproteobacterium potentially involved in sulfur cycling.</title>
        <authorList>
            <person name="Hausmann B."/>
            <person name="Pjevac P."/>
            <person name="Schreck K."/>
            <person name="Herbold C.W."/>
            <person name="Daims H."/>
            <person name="Wagner M."/>
            <person name="Pester M."/>
            <person name="Loy A."/>
        </authorList>
    </citation>
    <scope>NUCLEOTIDE SEQUENCE [LARGE SCALE GENOMIC DNA]</scope>
    <source>
        <strain evidence="4">26-4b1</strain>
    </source>
</reference>
<dbReference type="Proteomes" id="UP000233293">
    <property type="component" value="Unassembled WGS sequence"/>
</dbReference>
<name>A0A2N3PVK0_9PROT</name>
<evidence type="ECO:0000256" key="2">
    <source>
        <dbReference type="ARBA" id="ARBA00022679"/>
    </source>
</evidence>
<dbReference type="Pfam" id="PF03808">
    <property type="entry name" value="Glyco_tran_WecG"/>
    <property type="match status" value="1"/>
</dbReference>
<dbReference type="EMBL" id="PIUM01000011">
    <property type="protein sequence ID" value="PKU24425.1"/>
    <property type="molecule type" value="Genomic_DNA"/>
</dbReference>
<evidence type="ECO:0000313" key="3">
    <source>
        <dbReference type="EMBL" id="PKU24425.1"/>
    </source>
</evidence>
<dbReference type="GO" id="GO:0016758">
    <property type="term" value="F:hexosyltransferase activity"/>
    <property type="evidence" value="ECO:0007669"/>
    <property type="project" value="TreeGrafter"/>
</dbReference>
<dbReference type="PANTHER" id="PTHR34136">
    <property type="match status" value="1"/>
</dbReference>
<evidence type="ECO:0000256" key="1">
    <source>
        <dbReference type="ARBA" id="ARBA00022676"/>
    </source>
</evidence>
<organism evidence="3 4">
    <name type="scientific">Telmatospirillum siberiense</name>
    <dbReference type="NCBI Taxonomy" id="382514"/>
    <lineage>
        <taxon>Bacteria</taxon>
        <taxon>Pseudomonadati</taxon>
        <taxon>Pseudomonadota</taxon>
        <taxon>Alphaproteobacteria</taxon>
        <taxon>Rhodospirillales</taxon>
        <taxon>Rhodospirillaceae</taxon>
        <taxon>Telmatospirillum</taxon>
    </lineage>
</organism>
<accession>A0A2N3PVK0</accession>
<dbReference type="OrthoDB" id="9771846at2"/>
<proteinExistence type="predicted"/>
<comment type="caution">
    <text evidence="3">The sequence shown here is derived from an EMBL/GenBank/DDBJ whole genome shotgun (WGS) entry which is preliminary data.</text>
</comment>
<dbReference type="PANTHER" id="PTHR34136:SF1">
    <property type="entry name" value="UDP-N-ACETYL-D-MANNOSAMINURONIC ACID TRANSFERASE"/>
    <property type="match status" value="1"/>
</dbReference>
<dbReference type="RefSeq" id="WP_101250711.1">
    <property type="nucleotide sequence ID" value="NZ_PIUM01000011.1"/>
</dbReference>
<dbReference type="AlphaFoldDB" id="A0A2N3PVK0"/>
<keyword evidence="2 3" id="KW-0808">Transferase</keyword>